<dbReference type="Gene3D" id="3.90.226.10">
    <property type="entry name" value="2-enoyl-CoA Hydratase, Chain A, domain 1"/>
    <property type="match status" value="1"/>
</dbReference>
<protein>
    <submittedName>
        <fullName evidence="7">S49 family peptidase</fullName>
    </submittedName>
</protein>
<keyword evidence="4" id="KW-0720">Serine protease</keyword>
<dbReference type="InterPro" id="IPR029045">
    <property type="entry name" value="ClpP/crotonase-like_dom_sf"/>
</dbReference>
<sequence>MNNPFLATFENQPAMISLGTEARFKAFLDKAVSTLDTIEANTSPVTMQDEFWPTADSWMSAYRPYVVKSGILMIPVKGVLLNDFGYALGNWATGYTYIAKAFDRGLADPEVKGIAFVIDSGGGAVAGNFDLVDRIYGARGQKPTRAFASEHAYSAAYSIASAADNIVVSRTGGVGSIGVVTSHFDMSKRVEAEGYKVTFIHFGKHKVDGNSYEALPPEVKERIQGRIDTLGQVFVSTVARNRGMKEKAVRDTEALTFTADEALSNGLADSIGSLEDAIVAFATDLSKTEDDNMFTQEQLDAAVATATASAKEEGKNEGMNAGVAQERARVSAIVTSEAGAARPKAAMKMALNEKFAALDADAIVELLAELPEEKAEAPAPAAAEVPKGKDGAAADFKTAMDKAEHPQAGAPGEKQPDKSSARAAAALGAIGVNYKQ</sequence>
<proteinExistence type="inferred from homology"/>
<organism evidence="7 8">
    <name type="scientific">Aquamicrobium zhengzhouense</name>
    <dbReference type="NCBI Taxonomy" id="2781738"/>
    <lineage>
        <taxon>Bacteria</taxon>
        <taxon>Pseudomonadati</taxon>
        <taxon>Pseudomonadota</taxon>
        <taxon>Alphaproteobacteria</taxon>
        <taxon>Hyphomicrobiales</taxon>
        <taxon>Phyllobacteriaceae</taxon>
        <taxon>Aquamicrobium</taxon>
    </lineage>
</organism>
<feature type="region of interest" description="Disordered" evidence="5">
    <location>
        <begin position="375"/>
        <end position="422"/>
    </location>
</feature>
<evidence type="ECO:0000256" key="5">
    <source>
        <dbReference type="SAM" id="MobiDB-lite"/>
    </source>
</evidence>
<evidence type="ECO:0000259" key="6">
    <source>
        <dbReference type="Pfam" id="PF01343"/>
    </source>
</evidence>
<gene>
    <name evidence="7" type="ORF">IOD40_04945</name>
</gene>
<evidence type="ECO:0000256" key="1">
    <source>
        <dbReference type="ARBA" id="ARBA00008683"/>
    </source>
</evidence>
<comment type="similarity">
    <text evidence="1">Belongs to the peptidase S49 family.</text>
</comment>
<reference evidence="7 8" key="1">
    <citation type="submission" date="2020-10" db="EMBL/GenBank/DDBJ databases">
        <title>Aquamicrobium zhengzhouensis sp. nov., a exopolysaccharide producing bacterium isolated from farmland soil.</title>
        <authorList>
            <person name="Wang X."/>
        </authorList>
    </citation>
    <scope>NUCLEOTIDE SEQUENCE [LARGE SCALE GENOMIC DNA]</scope>
    <source>
        <strain evidence="8">cd-1</strain>
    </source>
</reference>
<dbReference type="Proteomes" id="UP000601789">
    <property type="component" value="Unassembled WGS sequence"/>
</dbReference>
<dbReference type="RefSeq" id="WP_198474904.1">
    <property type="nucleotide sequence ID" value="NZ_JADGMQ010000002.1"/>
</dbReference>
<feature type="domain" description="Peptidase S49" evidence="6">
    <location>
        <begin position="141"/>
        <end position="282"/>
    </location>
</feature>
<evidence type="ECO:0000313" key="7">
    <source>
        <dbReference type="EMBL" id="MBI1620010.1"/>
    </source>
</evidence>
<dbReference type="Gene3D" id="6.20.330.10">
    <property type="match status" value="1"/>
</dbReference>
<evidence type="ECO:0000313" key="8">
    <source>
        <dbReference type="Proteomes" id="UP000601789"/>
    </source>
</evidence>
<evidence type="ECO:0000256" key="4">
    <source>
        <dbReference type="ARBA" id="ARBA00022825"/>
    </source>
</evidence>
<name>A0ABS0S9P2_9HYPH</name>
<keyword evidence="3" id="KW-0378">Hydrolase</keyword>
<dbReference type="Pfam" id="PF01343">
    <property type="entry name" value="Peptidase_S49"/>
    <property type="match status" value="1"/>
</dbReference>
<dbReference type="CDD" id="cd07022">
    <property type="entry name" value="S49_Sppa_36K_type"/>
    <property type="match status" value="1"/>
</dbReference>
<keyword evidence="8" id="KW-1185">Reference proteome</keyword>
<evidence type="ECO:0000256" key="3">
    <source>
        <dbReference type="ARBA" id="ARBA00022801"/>
    </source>
</evidence>
<keyword evidence="2" id="KW-0645">Protease</keyword>
<dbReference type="EMBL" id="JADGMQ010000002">
    <property type="protein sequence ID" value="MBI1620010.1"/>
    <property type="molecule type" value="Genomic_DNA"/>
</dbReference>
<accession>A0ABS0S9P2</accession>
<dbReference type="PANTHER" id="PTHR33209">
    <property type="entry name" value="PROTEASE 4"/>
    <property type="match status" value="1"/>
</dbReference>
<dbReference type="InterPro" id="IPR033855">
    <property type="entry name" value="Protein_C"/>
</dbReference>
<feature type="compositionally biased region" description="Basic and acidic residues" evidence="5">
    <location>
        <begin position="386"/>
        <end position="405"/>
    </location>
</feature>
<evidence type="ECO:0000256" key="2">
    <source>
        <dbReference type="ARBA" id="ARBA00022670"/>
    </source>
</evidence>
<comment type="caution">
    <text evidence="7">The sequence shown here is derived from an EMBL/GenBank/DDBJ whole genome shotgun (WGS) entry which is preliminary data.</text>
</comment>
<dbReference type="PANTHER" id="PTHR33209:SF1">
    <property type="entry name" value="PEPTIDASE S49 DOMAIN-CONTAINING PROTEIN"/>
    <property type="match status" value="1"/>
</dbReference>
<dbReference type="InterPro" id="IPR002142">
    <property type="entry name" value="Peptidase_S49"/>
</dbReference>
<dbReference type="SUPFAM" id="SSF52096">
    <property type="entry name" value="ClpP/crotonase"/>
    <property type="match status" value="1"/>
</dbReference>